<organism evidence="2 3">
    <name type="scientific">Anaerocolumna jejuensis DSM 15929</name>
    <dbReference type="NCBI Taxonomy" id="1121322"/>
    <lineage>
        <taxon>Bacteria</taxon>
        <taxon>Bacillati</taxon>
        <taxon>Bacillota</taxon>
        <taxon>Clostridia</taxon>
        <taxon>Lachnospirales</taxon>
        <taxon>Lachnospiraceae</taxon>
        <taxon>Anaerocolumna</taxon>
    </lineage>
</organism>
<dbReference type="Gene3D" id="3.40.190.10">
    <property type="entry name" value="Periplasmic binding protein-like II"/>
    <property type="match status" value="2"/>
</dbReference>
<dbReference type="EMBL" id="FRAC01000028">
    <property type="protein sequence ID" value="SHL26595.1"/>
    <property type="molecule type" value="Genomic_DNA"/>
</dbReference>
<name>A0A1M6Z829_9FIRM</name>
<evidence type="ECO:0000313" key="2">
    <source>
        <dbReference type="EMBL" id="SHL26595.1"/>
    </source>
</evidence>
<evidence type="ECO:0000256" key="1">
    <source>
        <dbReference type="SAM" id="SignalP"/>
    </source>
</evidence>
<feature type="signal peptide" evidence="1">
    <location>
        <begin position="1"/>
        <end position="23"/>
    </location>
</feature>
<feature type="chain" id="PRO_5039301216" evidence="1">
    <location>
        <begin position="24"/>
        <end position="561"/>
    </location>
</feature>
<gene>
    <name evidence="2" type="ORF">SAMN02745136_04499</name>
</gene>
<dbReference type="InterPro" id="IPR050490">
    <property type="entry name" value="Bact_solute-bd_prot1"/>
</dbReference>
<keyword evidence="1" id="KW-0732">Signal</keyword>
<reference evidence="2 3" key="1">
    <citation type="submission" date="2016-11" db="EMBL/GenBank/DDBJ databases">
        <authorList>
            <person name="Jaros S."/>
            <person name="Januszkiewicz K."/>
            <person name="Wedrychowicz H."/>
        </authorList>
    </citation>
    <scope>NUCLEOTIDE SEQUENCE [LARGE SCALE GENOMIC DNA]</scope>
    <source>
        <strain evidence="2 3">DSM 15929</strain>
    </source>
</reference>
<dbReference type="Pfam" id="PF01547">
    <property type="entry name" value="SBP_bac_1"/>
    <property type="match status" value="1"/>
</dbReference>
<dbReference type="InterPro" id="IPR006059">
    <property type="entry name" value="SBP"/>
</dbReference>
<protein>
    <submittedName>
        <fullName evidence="2">Putative aldouronate transport system substrate-binding protein</fullName>
    </submittedName>
</protein>
<accession>A0A1M6Z829</accession>
<dbReference type="PROSITE" id="PS51257">
    <property type="entry name" value="PROKAR_LIPOPROTEIN"/>
    <property type="match status" value="1"/>
</dbReference>
<proteinExistence type="predicted"/>
<dbReference type="STRING" id="1121322.SAMN02745136_04499"/>
<dbReference type="OrthoDB" id="2491264at2"/>
<dbReference type="RefSeq" id="WP_073279280.1">
    <property type="nucleotide sequence ID" value="NZ_FRAC01000028.1"/>
</dbReference>
<sequence length="561" mass="62951">MKSLLKKFTAVTLSIVMVLGMTACKEKSSSTVSQEITLTDSGTYPIVADGKNITLTCFTMTMPNVEDLQTNDFTKFLEEKTGIHIEFETGTRDDWEDKLNMSLQSGDYPDIIMGVSPNIAKYGVKEGIFIKLDNYINEKNTPNYYSMFKDNLDLSRESDGSIYSLLSTNDCYHCSYGRKMWINTKYLADMGCEIPQTTQEFYDVCKKFLEYKPNGIAIGGTAPGAGWYSTFQEWLMGSFLLSPSKSYTLNVNDMTAVNKEGKIVTAATDDRYKKYLEYCNSLYKLGAIYDGDFTQTQEQLKTIVNQEDAPVLCFPEGTISDYIDSAANPDLYKQYATLSPLEGPDGTRLTSYFKYSAISSGNFCITDKCKNPEAALRWVDFFYSKTGDLCSQYGADEGVDWKLNPEGKVGLNGEPALYEVLNPYSAETQNHDWQDIGIRVAPAAYRLGQAVDPNIDPYAPEGLEKLLYDSSKKDYEPYTQNESNSDLDMIPELKITDEESTNVSTIAVEVEKIITESSVGFITGAKDINTEWDSYKNSLDKSGLKTLLDTYQAAYDRMMKK</sequence>
<keyword evidence="3" id="KW-1185">Reference proteome</keyword>
<evidence type="ECO:0000313" key="3">
    <source>
        <dbReference type="Proteomes" id="UP000184386"/>
    </source>
</evidence>
<dbReference type="PANTHER" id="PTHR43649:SF12">
    <property type="entry name" value="DIACETYLCHITOBIOSE BINDING PROTEIN DASA"/>
    <property type="match status" value="1"/>
</dbReference>
<dbReference type="PANTHER" id="PTHR43649">
    <property type="entry name" value="ARABINOSE-BINDING PROTEIN-RELATED"/>
    <property type="match status" value="1"/>
</dbReference>
<dbReference type="SUPFAM" id="SSF53850">
    <property type="entry name" value="Periplasmic binding protein-like II"/>
    <property type="match status" value="1"/>
</dbReference>
<dbReference type="AlphaFoldDB" id="A0A1M6Z829"/>
<dbReference type="Proteomes" id="UP000184386">
    <property type="component" value="Unassembled WGS sequence"/>
</dbReference>